<feature type="transmembrane region" description="Helical" evidence="1">
    <location>
        <begin position="224"/>
        <end position="241"/>
    </location>
</feature>
<sequence>MNTKQIIDYLNKYKAEIIKKLSTDDWRHFRYYCRIKENFLNNNLDIKFKNDFCYFYAMNGPAGLNDSQKNEFLKLLSWKENDLEKILRILYEIPSNKGTHKLFLSFGTKLLHTINKDLPIYDSYIAYVLGLTKQVTGSFEVKIKNRIDIYNELKNNFEMLLVNSEINVYLKDMRKEIAKATEISNFEWENNLVSDVKLLDSSLWALYTIRKESMIINSKKYSKIILLALVILGLFSFGYFYNKTQRGSESSSNQAPLTPPLFGNNDEVVGEALINSNRDSGCFTANEVPKDNEYISYKYDGKCYINILYSQKALVTQNLLSKNYDSLYESRRYFDSEIKKLHEISKNMQFLWHPDQKKQEYLSSEKESSNGKIEESIVNVGKYKLVITSPWDHFLDDESFYTHVVITKNGELINTKDYKGVYLSHIYKIQVSQTFYYILGLCSGGMHGCGILVPIINDGDKLVIGKNIEDVDFSNYLKIEDFFTKNGELYTVFNDSRYFGGYSSSNNASYNSAVPRIYKFDKATGNTILETNNFLELYKDSVKIISDDLNKLKDSVPVEVRNLMMQTGAGRSLIPYFDYDLGMSILANKNNASQIRKQIEKLYIDFYGEKYSLEAHFDGYKDFDIFNLVEEVFNYVSAVVQTYIKEPAFVDSLKKL</sequence>
<keyword evidence="1" id="KW-0812">Transmembrane</keyword>
<name>A0A1F6W3U2_9BACT</name>
<dbReference type="AlphaFoldDB" id="A0A1F6W3U2"/>
<organism evidence="2 3">
    <name type="scientific">Candidatus Nomurabacteria bacterium RIFCSPHIGHO2_02_FULL_37_13</name>
    <dbReference type="NCBI Taxonomy" id="1801750"/>
    <lineage>
        <taxon>Bacteria</taxon>
        <taxon>Candidatus Nomuraibacteriota</taxon>
    </lineage>
</organism>
<protein>
    <submittedName>
        <fullName evidence="2">Uncharacterized protein</fullName>
    </submittedName>
</protein>
<accession>A0A1F6W3U2</accession>
<keyword evidence="1" id="KW-1133">Transmembrane helix</keyword>
<evidence type="ECO:0000313" key="2">
    <source>
        <dbReference type="EMBL" id="OGI76618.1"/>
    </source>
</evidence>
<reference evidence="2 3" key="1">
    <citation type="journal article" date="2016" name="Nat. Commun.">
        <title>Thousands of microbial genomes shed light on interconnected biogeochemical processes in an aquifer system.</title>
        <authorList>
            <person name="Anantharaman K."/>
            <person name="Brown C.T."/>
            <person name="Hug L.A."/>
            <person name="Sharon I."/>
            <person name="Castelle C.J."/>
            <person name="Probst A.J."/>
            <person name="Thomas B.C."/>
            <person name="Singh A."/>
            <person name="Wilkins M.J."/>
            <person name="Karaoz U."/>
            <person name="Brodie E.L."/>
            <person name="Williams K.H."/>
            <person name="Hubbard S.S."/>
            <person name="Banfield J.F."/>
        </authorList>
    </citation>
    <scope>NUCLEOTIDE SEQUENCE [LARGE SCALE GENOMIC DNA]</scope>
</reference>
<dbReference type="Proteomes" id="UP000178374">
    <property type="component" value="Unassembled WGS sequence"/>
</dbReference>
<comment type="caution">
    <text evidence="2">The sequence shown here is derived from an EMBL/GenBank/DDBJ whole genome shotgun (WGS) entry which is preliminary data.</text>
</comment>
<keyword evidence="1" id="KW-0472">Membrane</keyword>
<dbReference type="STRING" id="1801750.A3B85_00945"/>
<proteinExistence type="predicted"/>
<gene>
    <name evidence="2" type="ORF">A3B85_00945</name>
</gene>
<evidence type="ECO:0000256" key="1">
    <source>
        <dbReference type="SAM" id="Phobius"/>
    </source>
</evidence>
<dbReference type="EMBL" id="MFUA01000022">
    <property type="protein sequence ID" value="OGI76618.1"/>
    <property type="molecule type" value="Genomic_DNA"/>
</dbReference>
<evidence type="ECO:0000313" key="3">
    <source>
        <dbReference type="Proteomes" id="UP000178374"/>
    </source>
</evidence>